<protein>
    <submittedName>
        <fullName evidence="8">Methyl-accepting chemotaxis protein</fullName>
    </submittedName>
</protein>
<dbReference type="PROSITE" id="PS50885">
    <property type="entry name" value="HAMP"/>
    <property type="match status" value="1"/>
</dbReference>
<evidence type="ECO:0000259" key="7">
    <source>
        <dbReference type="PROSITE" id="PS50885"/>
    </source>
</evidence>
<keyword evidence="2 4" id="KW-0807">Transducer</keyword>
<evidence type="ECO:0000256" key="5">
    <source>
        <dbReference type="SAM" id="Phobius"/>
    </source>
</evidence>
<feature type="transmembrane region" description="Helical" evidence="5">
    <location>
        <begin position="6"/>
        <end position="30"/>
    </location>
</feature>
<dbReference type="InterPro" id="IPR004089">
    <property type="entry name" value="MCPsignal_dom"/>
</dbReference>
<dbReference type="SUPFAM" id="SSF58104">
    <property type="entry name" value="Methyl-accepting chemotaxis protein (MCP) signaling domain"/>
    <property type="match status" value="1"/>
</dbReference>
<dbReference type="Pfam" id="PF00015">
    <property type="entry name" value="MCPsignal"/>
    <property type="match status" value="1"/>
</dbReference>
<reference evidence="8" key="1">
    <citation type="submission" date="2021-03" db="EMBL/GenBank/DDBJ databases">
        <title>Complete Genome of Pseudoalteromonas xiamenensis STKMTI.2, a new potential marine bacterium producing anti-Vibrio compounds.</title>
        <authorList>
            <person name="Handayani D.P."/>
            <person name="Isnansetyo A."/>
            <person name="Istiqomah I."/>
            <person name="Jumina J."/>
        </authorList>
    </citation>
    <scope>NUCLEOTIDE SEQUENCE</scope>
    <source>
        <strain evidence="8">STKMTI.2</strain>
    </source>
</reference>
<dbReference type="PANTHER" id="PTHR32089:SF117">
    <property type="entry name" value="METHYL ACCEPTING SENSORY TRANSDUCER WITH CACHE_1 SMALL MOLECULE BINDING DOMAIN"/>
    <property type="match status" value="1"/>
</dbReference>
<comment type="similarity">
    <text evidence="3">Belongs to the methyl-accepting chemotaxis (MCP) protein family.</text>
</comment>
<keyword evidence="5" id="KW-0812">Transmembrane</keyword>
<dbReference type="SMART" id="SM00304">
    <property type="entry name" value="HAMP"/>
    <property type="match status" value="1"/>
</dbReference>
<dbReference type="Proteomes" id="UP000664904">
    <property type="component" value="Chromosome"/>
</dbReference>
<dbReference type="PRINTS" id="PR00260">
    <property type="entry name" value="CHEMTRNSDUCR"/>
</dbReference>
<dbReference type="FunFam" id="1.10.287.950:FF:000001">
    <property type="entry name" value="Methyl-accepting chemotaxis sensory transducer"/>
    <property type="match status" value="1"/>
</dbReference>
<dbReference type="PROSITE" id="PS50111">
    <property type="entry name" value="CHEMOTAXIS_TRANSDUC_2"/>
    <property type="match status" value="1"/>
</dbReference>
<feature type="transmembrane region" description="Helical" evidence="5">
    <location>
        <begin position="138"/>
        <end position="165"/>
    </location>
</feature>
<dbReference type="GO" id="GO:0004888">
    <property type="term" value="F:transmembrane signaling receptor activity"/>
    <property type="evidence" value="ECO:0007669"/>
    <property type="project" value="InterPro"/>
</dbReference>
<dbReference type="Gene3D" id="1.10.287.950">
    <property type="entry name" value="Methyl-accepting chemotaxis protein"/>
    <property type="match status" value="1"/>
</dbReference>
<comment type="subcellular location">
    <subcellularLocation>
        <location evidence="1">Membrane</location>
    </subcellularLocation>
</comment>
<dbReference type="CDD" id="cd06225">
    <property type="entry name" value="HAMP"/>
    <property type="match status" value="1"/>
</dbReference>
<dbReference type="Pfam" id="PF00672">
    <property type="entry name" value="HAMP"/>
    <property type="match status" value="1"/>
</dbReference>
<dbReference type="GO" id="GO:0006935">
    <property type="term" value="P:chemotaxis"/>
    <property type="evidence" value="ECO:0007669"/>
    <property type="project" value="InterPro"/>
</dbReference>
<evidence type="ECO:0000256" key="3">
    <source>
        <dbReference type="ARBA" id="ARBA00029447"/>
    </source>
</evidence>
<name>A0A975DI67_9GAMM</name>
<dbReference type="GO" id="GO:0007165">
    <property type="term" value="P:signal transduction"/>
    <property type="evidence" value="ECO:0007669"/>
    <property type="project" value="UniProtKB-KW"/>
</dbReference>
<feature type="domain" description="HAMP" evidence="7">
    <location>
        <begin position="163"/>
        <end position="217"/>
    </location>
</feature>
<dbReference type="SMART" id="SM00283">
    <property type="entry name" value="MA"/>
    <property type="match status" value="1"/>
</dbReference>
<keyword evidence="5" id="KW-1133">Transmembrane helix</keyword>
<dbReference type="PANTHER" id="PTHR32089">
    <property type="entry name" value="METHYL-ACCEPTING CHEMOTAXIS PROTEIN MCPB"/>
    <property type="match status" value="1"/>
</dbReference>
<evidence type="ECO:0000256" key="1">
    <source>
        <dbReference type="ARBA" id="ARBA00004370"/>
    </source>
</evidence>
<evidence type="ECO:0000256" key="4">
    <source>
        <dbReference type="PROSITE-ProRule" id="PRU00284"/>
    </source>
</evidence>
<evidence type="ECO:0000313" key="8">
    <source>
        <dbReference type="EMBL" id="QTH72228.1"/>
    </source>
</evidence>
<dbReference type="InterPro" id="IPR003660">
    <property type="entry name" value="HAMP_dom"/>
</dbReference>
<sequence length="494" mass="54009">MKSLQYKISMALAVGLVVVFIAVLAVNYALLQRNEIERFDTNVAALNEQVNVILSEPVFSYDKPLIEQILNAFGSSPDIAEIRVFDHRNILLGEIHNQTPPAKFAKAHELNLRYQDKDIGHVTIVYSKQNLANSISSALLSMVITLGISFAVLGFVVLAVIRMLVVNPIVSVNSLVKKLAAGGGDLTQRIDYHSSDEIGHLTQGFNRFIEQVQKIIQGLGATSHELEIIAQHVKQATLNSKKEAEQEYDLTESATDSLTQLTDATKEIAEVASKTAYQTTQVQTLCKQGATSMNENDGQLHALEDKLDYTSTVVAQLERRSTEISQVLDVIKSIAEQTNLLALNAAIEAARAGESGRGFAVVADEVRALASKTHQSTTEIEAIISALQNNASECVEATSQSKQVSANVMESSRTSQSIFNSIARQVDEINLMNERVAASSEEQSNVTQGVLNTMEQINHGARALSAQTEQLERTVAQLNELEKGIVTKLELFKY</sequence>
<keyword evidence="9" id="KW-1185">Reference proteome</keyword>
<dbReference type="EMBL" id="CP072133">
    <property type="protein sequence ID" value="QTH72228.1"/>
    <property type="molecule type" value="Genomic_DNA"/>
</dbReference>
<accession>A0A975DI67</accession>
<feature type="domain" description="Methyl-accepting transducer" evidence="6">
    <location>
        <begin position="222"/>
        <end position="458"/>
    </location>
</feature>
<gene>
    <name evidence="8" type="ORF">J5O05_04940</name>
</gene>
<organism evidence="8 9">
    <name type="scientific">Pseudoalteromonas xiamenensis</name>
    <dbReference type="NCBI Taxonomy" id="882626"/>
    <lineage>
        <taxon>Bacteria</taxon>
        <taxon>Pseudomonadati</taxon>
        <taxon>Pseudomonadota</taxon>
        <taxon>Gammaproteobacteria</taxon>
        <taxon>Alteromonadales</taxon>
        <taxon>Pseudoalteromonadaceae</taxon>
        <taxon>Pseudoalteromonas</taxon>
    </lineage>
</organism>
<dbReference type="RefSeq" id="WP_208843850.1">
    <property type="nucleotide sequence ID" value="NZ_CP072133.1"/>
</dbReference>
<dbReference type="KEGG" id="pxi:J5O05_04940"/>
<dbReference type="AlphaFoldDB" id="A0A975DI67"/>
<dbReference type="GO" id="GO:0016020">
    <property type="term" value="C:membrane"/>
    <property type="evidence" value="ECO:0007669"/>
    <property type="project" value="UniProtKB-SubCell"/>
</dbReference>
<evidence type="ECO:0000313" key="9">
    <source>
        <dbReference type="Proteomes" id="UP000664904"/>
    </source>
</evidence>
<proteinExistence type="inferred from homology"/>
<dbReference type="InterPro" id="IPR004090">
    <property type="entry name" value="Chemotax_Me-accpt_rcpt"/>
</dbReference>
<evidence type="ECO:0000259" key="6">
    <source>
        <dbReference type="PROSITE" id="PS50111"/>
    </source>
</evidence>
<keyword evidence="5" id="KW-0472">Membrane</keyword>
<evidence type="ECO:0000256" key="2">
    <source>
        <dbReference type="ARBA" id="ARBA00023224"/>
    </source>
</evidence>